<dbReference type="InterPro" id="IPR011460">
    <property type="entry name" value="Lcl_C"/>
</dbReference>
<proteinExistence type="predicted"/>
<dbReference type="Pfam" id="PF07603">
    <property type="entry name" value="Lcl_C"/>
    <property type="match status" value="1"/>
</dbReference>
<feature type="domain" description="Lcl C-terminal" evidence="1">
    <location>
        <begin position="176"/>
        <end position="307"/>
    </location>
</feature>
<protein>
    <recommendedName>
        <fullName evidence="1">Lcl C-terminal domain-containing protein</fullName>
    </recommendedName>
</protein>
<accession>A0A644TS37</accession>
<reference evidence="2" key="1">
    <citation type="submission" date="2019-08" db="EMBL/GenBank/DDBJ databases">
        <authorList>
            <person name="Kucharzyk K."/>
            <person name="Murdoch R.W."/>
            <person name="Higgins S."/>
            <person name="Loffler F."/>
        </authorList>
    </citation>
    <scope>NUCLEOTIDE SEQUENCE</scope>
</reference>
<sequence>MKRVYVLSVAVILTATLLAQSPDRMSYQAVIRDASNKLVTNTVVAMQISILQDSTSGTSVYVETQTPTTNANGLVSIELGGGTVISGNFSTINWAKGPYFVKTETDPDGATGGTSYTITGISQLLSVPYALYAANAGTATGGGNFAHYIGEQFGGGVIFHLWKDNAGVEHGLIVALTDQSTSQVWSNVSSTEIGASGQSSWAGLSNSNAIVGQAGHTSSAAKLCLDLESNGQSDWYLPGILELKTLYNNYYTVARAFSQIPGATQLTSTYYWSSSEGDSFYSLCCDFGGGLVSLDRKDLPFYVRAVRAF</sequence>
<dbReference type="AlphaFoldDB" id="A0A644TS37"/>
<evidence type="ECO:0000259" key="1">
    <source>
        <dbReference type="Pfam" id="PF07603"/>
    </source>
</evidence>
<name>A0A644TS37_9ZZZZ</name>
<organism evidence="2">
    <name type="scientific">bioreactor metagenome</name>
    <dbReference type="NCBI Taxonomy" id="1076179"/>
    <lineage>
        <taxon>unclassified sequences</taxon>
        <taxon>metagenomes</taxon>
        <taxon>ecological metagenomes</taxon>
    </lineage>
</organism>
<comment type="caution">
    <text evidence="2">The sequence shown here is derived from an EMBL/GenBank/DDBJ whole genome shotgun (WGS) entry which is preliminary data.</text>
</comment>
<evidence type="ECO:0000313" key="2">
    <source>
        <dbReference type="EMBL" id="MPL69784.1"/>
    </source>
</evidence>
<dbReference type="EMBL" id="VSSQ01000049">
    <property type="protein sequence ID" value="MPL69784.1"/>
    <property type="molecule type" value="Genomic_DNA"/>
</dbReference>
<gene>
    <name evidence="2" type="ORF">SDC9_15533</name>
</gene>